<gene>
    <name evidence="2" type="ORF">AHA02nite_20350</name>
</gene>
<dbReference type="Pfam" id="PF14657">
    <property type="entry name" value="Arm-DNA-bind_4"/>
    <property type="match status" value="1"/>
</dbReference>
<evidence type="ECO:0000313" key="2">
    <source>
        <dbReference type="EMBL" id="GEN46259.1"/>
    </source>
</evidence>
<proteinExistence type="predicted"/>
<feature type="domain" description="AP2-like integrase N-terminal" evidence="1">
    <location>
        <begin position="45"/>
        <end position="87"/>
    </location>
</feature>
<dbReference type="EMBL" id="BJYA01000013">
    <property type="protein sequence ID" value="GEN46259.1"/>
    <property type="molecule type" value="Genomic_DNA"/>
</dbReference>
<reference evidence="2 3" key="1">
    <citation type="submission" date="2019-07" db="EMBL/GenBank/DDBJ databases">
        <title>Whole genome shotgun sequence of Alkalibacillus haloalkaliphilus NBRC 103110.</title>
        <authorList>
            <person name="Hosoyama A."/>
            <person name="Uohara A."/>
            <person name="Ohji S."/>
            <person name="Ichikawa N."/>
        </authorList>
    </citation>
    <scope>NUCLEOTIDE SEQUENCE [LARGE SCALE GENOMIC DNA]</scope>
    <source>
        <strain evidence="2 3">NBRC 103110</strain>
    </source>
</reference>
<sequence length="107" mass="12434">MYYFFYSGNNAMKNDAQEVLNQMKGHVYRRGCTCKKRKCTCGANYTYVIDIGTDPKTGKRKQKSKGGFKTKQEAEVALAAIIHEIRTRTFIKESEELFKDFAREWLC</sequence>
<dbReference type="InterPro" id="IPR028259">
    <property type="entry name" value="AP2-like_int_N"/>
</dbReference>
<accession>A0A511W588</accession>
<dbReference type="AlphaFoldDB" id="A0A511W588"/>
<protein>
    <recommendedName>
        <fullName evidence="1">AP2-like integrase N-terminal domain-containing protein</fullName>
    </recommendedName>
</protein>
<evidence type="ECO:0000259" key="1">
    <source>
        <dbReference type="Pfam" id="PF14657"/>
    </source>
</evidence>
<comment type="caution">
    <text evidence="2">The sequence shown here is derived from an EMBL/GenBank/DDBJ whole genome shotgun (WGS) entry which is preliminary data.</text>
</comment>
<organism evidence="2 3">
    <name type="scientific">Alkalibacillus haloalkaliphilus</name>
    <dbReference type="NCBI Taxonomy" id="94136"/>
    <lineage>
        <taxon>Bacteria</taxon>
        <taxon>Bacillati</taxon>
        <taxon>Bacillota</taxon>
        <taxon>Bacilli</taxon>
        <taxon>Bacillales</taxon>
        <taxon>Bacillaceae</taxon>
        <taxon>Alkalibacillus</taxon>
    </lineage>
</organism>
<evidence type="ECO:0000313" key="3">
    <source>
        <dbReference type="Proteomes" id="UP000321440"/>
    </source>
</evidence>
<name>A0A511W588_9BACI</name>
<dbReference type="Proteomes" id="UP000321440">
    <property type="component" value="Unassembled WGS sequence"/>
</dbReference>
<keyword evidence="3" id="KW-1185">Reference proteome</keyword>